<feature type="compositionally biased region" description="Basic residues" evidence="1">
    <location>
        <begin position="1"/>
        <end position="15"/>
    </location>
</feature>
<gene>
    <name evidence="2" type="ORF">CWD88_32095</name>
</gene>
<reference evidence="2 3" key="1">
    <citation type="submission" date="2017-11" db="EMBL/GenBank/DDBJ databases">
        <title>Molecular characterization of Burkholderia pseudomallei and closely related isolates from Vietnam.</title>
        <authorList>
            <person name="Ustinov D.V."/>
            <person name="Antonov A.S."/>
            <person name="Avdusheva E.F."/>
            <person name="Shpak I.M."/>
            <person name="Zakharova I.B."/>
            <person name="Thi L.A."/>
            <person name="Teteryatnikova N."/>
            <person name="Lopasteyskaya Y.A."/>
            <person name="Kuzyutina J.A."/>
            <person name="Ngo T.N."/>
            <person name="Victorov D.V."/>
        </authorList>
    </citation>
    <scope>NUCLEOTIDE SEQUENCE [LARGE SCALE GENOMIC DNA]</scope>
    <source>
        <strain evidence="2 3">V1512</strain>
    </source>
</reference>
<evidence type="ECO:0000313" key="3">
    <source>
        <dbReference type="Proteomes" id="UP000231878"/>
    </source>
</evidence>
<protein>
    <submittedName>
        <fullName evidence="2">Uncharacterized protein</fullName>
    </submittedName>
</protein>
<name>A0AAX0U167_BURPE</name>
<dbReference type="AlphaFoldDB" id="A0AAX0U167"/>
<accession>A0AAX0U167</accession>
<sequence length="59" mass="6476">MPARRRARRAGRFGRCRREPQKGARDAPFSFFCGTVAPWFFDGAALSTASSGPAPMTSR</sequence>
<proteinExistence type="predicted"/>
<feature type="compositionally biased region" description="Basic and acidic residues" evidence="1">
    <location>
        <begin position="16"/>
        <end position="25"/>
    </location>
</feature>
<comment type="caution">
    <text evidence="2">The sequence shown here is derived from an EMBL/GenBank/DDBJ whole genome shotgun (WGS) entry which is preliminary data.</text>
</comment>
<organism evidence="2 3">
    <name type="scientific">Burkholderia pseudomallei</name>
    <name type="common">Pseudomonas pseudomallei</name>
    <dbReference type="NCBI Taxonomy" id="28450"/>
    <lineage>
        <taxon>Bacteria</taxon>
        <taxon>Pseudomonadati</taxon>
        <taxon>Pseudomonadota</taxon>
        <taxon>Betaproteobacteria</taxon>
        <taxon>Burkholderiales</taxon>
        <taxon>Burkholderiaceae</taxon>
        <taxon>Burkholderia</taxon>
        <taxon>pseudomallei group</taxon>
    </lineage>
</organism>
<dbReference type="EMBL" id="PHRB01000049">
    <property type="protein sequence ID" value="PJO62283.1"/>
    <property type="molecule type" value="Genomic_DNA"/>
</dbReference>
<feature type="region of interest" description="Disordered" evidence="1">
    <location>
        <begin position="1"/>
        <end position="25"/>
    </location>
</feature>
<evidence type="ECO:0000256" key="1">
    <source>
        <dbReference type="SAM" id="MobiDB-lite"/>
    </source>
</evidence>
<evidence type="ECO:0000313" key="2">
    <source>
        <dbReference type="EMBL" id="PJO62283.1"/>
    </source>
</evidence>
<dbReference type="Proteomes" id="UP000231878">
    <property type="component" value="Unassembled WGS sequence"/>
</dbReference>